<proteinExistence type="predicted"/>
<keyword evidence="1" id="KW-1133">Transmembrane helix</keyword>
<dbReference type="RefSeq" id="WP_289963219.1">
    <property type="nucleotide sequence ID" value="NZ_JAUEOZ010000002.1"/>
</dbReference>
<evidence type="ECO:0000313" key="3">
    <source>
        <dbReference type="Proteomes" id="UP001169719"/>
    </source>
</evidence>
<protein>
    <submittedName>
        <fullName evidence="2">DUF4381 domain-containing protein</fullName>
    </submittedName>
</protein>
<accession>A0ABT7Y546</accession>
<evidence type="ECO:0000256" key="1">
    <source>
        <dbReference type="SAM" id="Phobius"/>
    </source>
</evidence>
<sequence>MSLGSQEHTVPTSYILRDLKDVVPTESVAWIPQTIGWKVLLSLFIVYGFYRLILQIRYWWINRYRQEATEYLLAIKAETTGYEYELFYIAKQVLAHIEPGYRRLHGGEFISVLKQTAPNLDLDDDIASQWLASLNTSKAILNKQQREELKRFLILWLRDHHPITIGQESC</sequence>
<reference evidence="2" key="1">
    <citation type="submission" date="2024-05" db="EMBL/GenBank/DDBJ databases">
        <title>Genome Sequences of Four Agar- Degrading Marine Bacteria.</title>
        <authorList>
            <person name="Phillips E.K."/>
            <person name="Shaffer J.C."/>
            <person name="Henson M.W."/>
            <person name="Temperton B."/>
            <person name="Thrash C.J."/>
            <person name="Martin M.O."/>
        </authorList>
    </citation>
    <scope>NUCLEOTIDE SEQUENCE</scope>
    <source>
        <strain evidence="2">EKP203</strain>
    </source>
</reference>
<comment type="caution">
    <text evidence="2">The sequence shown here is derived from an EMBL/GenBank/DDBJ whole genome shotgun (WGS) entry which is preliminary data.</text>
</comment>
<name>A0ABT7Y546_9VIBR</name>
<feature type="transmembrane region" description="Helical" evidence="1">
    <location>
        <begin position="35"/>
        <end position="54"/>
    </location>
</feature>
<dbReference type="Proteomes" id="UP001169719">
    <property type="component" value="Unassembled WGS sequence"/>
</dbReference>
<dbReference type="InterPro" id="IPR025489">
    <property type="entry name" value="DUF4381"/>
</dbReference>
<evidence type="ECO:0000313" key="2">
    <source>
        <dbReference type="EMBL" id="MDN2483157.1"/>
    </source>
</evidence>
<keyword evidence="1" id="KW-0472">Membrane</keyword>
<dbReference type="EMBL" id="JAUEOZ010000002">
    <property type="protein sequence ID" value="MDN2483157.1"/>
    <property type="molecule type" value="Genomic_DNA"/>
</dbReference>
<keyword evidence="1" id="KW-0812">Transmembrane</keyword>
<gene>
    <name evidence="2" type="ORF">QWJ08_17570</name>
</gene>
<organism evidence="2 3">
    <name type="scientific">Vibrio agarivorans</name>
    <dbReference type="NCBI Taxonomy" id="153622"/>
    <lineage>
        <taxon>Bacteria</taxon>
        <taxon>Pseudomonadati</taxon>
        <taxon>Pseudomonadota</taxon>
        <taxon>Gammaproteobacteria</taxon>
        <taxon>Vibrionales</taxon>
        <taxon>Vibrionaceae</taxon>
        <taxon>Vibrio</taxon>
    </lineage>
</organism>
<dbReference type="Pfam" id="PF14316">
    <property type="entry name" value="DUF4381"/>
    <property type="match status" value="1"/>
</dbReference>
<keyword evidence="3" id="KW-1185">Reference proteome</keyword>